<proteinExistence type="predicted"/>
<dbReference type="EMBL" id="CP070228">
    <property type="protein sequence ID" value="QRV03072.1"/>
    <property type="molecule type" value="Genomic_DNA"/>
</dbReference>
<evidence type="ECO:0000256" key="1">
    <source>
        <dbReference type="SAM" id="MobiDB-lite"/>
    </source>
</evidence>
<keyword evidence="3" id="KW-1185">Reference proteome</keyword>
<dbReference type="InterPro" id="IPR032290">
    <property type="entry name" value="DUF4839"/>
</dbReference>
<organism evidence="2 3">
    <name type="scientific">Arcanobacterium phocisimile</name>
    <dbReference type="NCBI Taxonomy" id="1302235"/>
    <lineage>
        <taxon>Bacteria</taxon>
        <taxon>Bacillati</taxon>
        <taxon>Actinomycetota</taxon>
        <taxon>Actinomycetes</taxon>
        <taxon>Actinomycetales</taxon>
        <taxon>Actinomycetaceae</taxon>
        <taxon>Arcanobacterium</taxon>
    </lineage>
</organism>
<gene>
    <name evidence="2" type="ORF">JTE88_07535</name>
</gene>
<evidence type="ECO:0000313" key="3">
    <source>
        <dbReference type="Proteomes" id="UP000602653"/>
    </source>
</evidence>
<dbReference type="Pfam" id="PF16127">
    <property type="entry name" value="DUF4839"/>
    <property type="match status" value="1"/>
</dbReference>
<evidence type="ECO:0000313" key="2">
    <source>
        <dbReference type="EMBL" id="QRV03072.1"/>
    </source>
</evidence>
<dbReference type="Proteomes" id="UP000602653">
    <property type="component" value="Chromosome"/>
</dbReference>
<sequence length="156" mass="17919">MKKETDLDNPPTDKSNDSQSETPVEETQPKDQETTATLTPENNPELANLLQLGNEFDPSITSFEKKYHNQNIEFDASICFMDHYRSSSKVYKTRWDFLICPGDYDPDSQRGPNFKLKNQSFSTLNIEGNHESVKLGDNIRITARVDSYEQKAVFFI</sequence>
<reference evidence="2 3" key="1">
    <citation type="submission" date="2021-02" db="EMBL/GenBank/DDBJ databases">
        <title>Complete Genome Sequence of Arcanobacterium phocisimile strain DSM 26142T from a harbour seal.</title>
        <authorList>
            <person name="Borowiak M."/>
            <person name="Alssahen M."/>
            <person name="Malorny B."/>
            <person name="Laemmler C."/>
            <person name="Siebert U."/>
            <person name="Ploetz M."/>
            <person name="Abdulmawjood A."/>
        </authorList>
    </citation>
    <scope>NUCLEOTIDE SEQUENCE [LARGE SCALE GENOMIC DNA]</scope>
    <source>
        <strain evidence="2 3">DSM 26142</strain>
    </source>
</reference>
<name>A0ABX7IJQ9_9ACTO</name>
<feature type="region of interest" description="Disordered" evidence="1">
    <location>
        <begin position="1"/>
        <end position="42"/>
    </location>
</feature>
<protein>
    <submittedName>
        <fullName evidence="2">DUF4839 domain-containing protein</fullName>
    </submittedName>
</protein>
<accession>A0ABX7IJQ9</accession>